<dbReference type="InterPro" id="IPR003352">
    <property type="entry name" value="PTS_EIIC"/>
</dbReference>
<keyword evidence="5 8" id="KW-0812">Transmembrane</keyword>
<keyword evidence="3" id="KW-1003">Cell membrane</keyword>
<evidence type="ECO:0000256" key="5">
    <source>
        <dbReference type="ARBA" id="ARBA00022692"/>
    </source>
</evidence>
<dbReference type="OrthoDB" id="396983at2"/>
<feature type="transmembrane region" description="Helical" evidence="8">
    <location>
        <begin position="58"/>
        <end position="79"/>
    </location>
</feature>
<feature type="transmembrane region" description="Helical" evidence="8">
    <location>
        <begin position="258"/>
        <end position="279"/>
    </location>
</feature>
<feature type="transmembrane region" description="Helical" evidence="8">
    <location>
        <begin position="204"/>
        <end position="224"/>
    </location>
</feature>
<feature type="transmembrane region" description="Helical" evidence="8">
    <location>
        <begin position="299"/>
        <end position="323"/>
    </location>
</feature>
<dbReference type="GO" id="GO:0005886">
    <property type="term" value="C:plasma membrane"/>
    <property type="evidence" value="ECO:0007669"/>
    <property type="project" value="UniProtKB-SubCell"/>
</dbReference>
<reference evidence="10 11" key="1">
    <citation type="submission" date="2019-07" db="EMBL/GenBank/DDBJ databases">
        <authorList>
            <person name="Park Y.J."/>
            <person name="Jeong S.E."/>
            <person name="Jung H.S."/>
        </authorList>
    </citation>
    <scope>NUCLEOTIDE SEQUENCE [LARGE SCALE GENOMIC DNA]</scope>
    <source>
        <strain evidence="11">P16(2019)</strain>
    </source>
</reference>
<evidence type="ECO:0000313" key="11">
    <source>
        <dbReference type="Proteomes" id="UP000318521"/>
    </source>
</evidence>
<dbReference type="PANTHER" id="PTHR40063">
    <property type="entry name" value="MEMBRANE PROTEIN-RELATED"/>
    <property type="match status" value="1"/>
</dbReference>
<evidence type="ECO:0000313" key="10">
    <source>
        <dbReference type="EMBL" id="TSB48097.1"/>
    </source>
</evidence>
<keyword evidence="2" id="KW-0813">Transport</keyword>
<keyword evidence="4 10" id="KW-0762">Sugar transport</keyword>
<comment type="subcellular location">
    <subcellularLocation>
        <location evidence="1">Cell membrane</location>
        <topology evidence="1">Multi-pass membrane protein</topology>
    </subcellularLocation>
</comment>
<evidence type="ECO:0000256" key="3">
    <source>
        <dbReference type="ARBA" id="ARBA00022475"/>
    </source>
</evidence>
<evidence type="ECO:0000256" key="4">
    <source>
        <dbReference type="ARBA" id="ARBA00022597"/>
    </source>
</evidence>
<evidence type="ECO:0000256" key="8">
    <source>
        <dbReference type="SAM" id="Phobius"/>
    </source>
</evidence>
<dbReference type="AlphaFoldDB" id="A0A554A325"/>
<keyword evidence="6 8" id="KW-1133">Transmembrane helix</keyword>
<keyword evidence="11" id="KW-1185">Reference proteome</keyword>
<evidence type="ECO:0000256" key="1">
    <source>
        <dbReference type="ARBA" id="ARBA00004651"/>
    </source>
</evidence>
<feature type="transmembrane region" description="Helical" evidence="8">
    <location>
        <begin position="171"/>
        <end position="198"/>
    </location>
</feature>
<feature type="domain" description="Phosphotransferase system EIIC" evidence="9">
    <location>
        <begin position="27"/>
        <end position="340"/>
    </location>
</feature>
<feature type="transmembrane region" description="Helical" evidence="8">
    <location>
        <begin position="21"/>
        <end position="46"/>
    </location>
</feature>
<dbReference type="EMBL" id="VLXZ01000001">
    <property type="protein sequence ID" value="TSB48097.1"/>
    <property type="molecule type" value="Genomic_DNA"/>
</dbReference>
<accession>A0A554A325</accession>
<keyword evidence="7 8" id="KW-0472">Membrane</keyword>
<dbReference type="PANTHER" id="PTHR40063:SF1">
    <property type="entry name" value="MEMBRANE PROTEIN"/>
    <property type="match status" value="1"/>
</dbReference>
<evidence type="ECO:0000256" key="2">
    <source>
        <dbReference type="ARBA" id="ARBA00022448"/>
    </source>
</evidence>
<dbReference type="GO" id="GO:0009401">
    <property type="term" value="P:phosphoenolpyruvate-dependent sugar phosphotransferase system"/>
    <property type="evidence" value="ECO:0007669"/>
    <property type="project" value="InterPro"/>
</dbReference>
<evidence type="ECO:0000259" key="9">
    <source>
        <dbReference type="Pfam" id="PF13303"/>
    </source>
</evidence>
<name>A0A554A325_9BACI</name>
<protein>
    <submittedName>
        <fullName evidence="10">PTS sugar transporter subunit IIC</fullName>
    </submittedName>
</protein>
<evidence type="ECO:0000256" key="7">
    <source>
        <dbReference type="ARBA" id="ARBA00023136"/>
    </source>
</evidence>
<gene>
    <name evidence="10" type="ORF">FN960_00640</name>
</gene>
<proteinExistence type="predicted"/>
<organism evidence="10 11">
    <name type="scientific">Alkalicoccobacillus porphyridii</name>
    <dbReference type="NCBI Taxonomy" id="2597270"/>
    <lineage>
        <taxon>Bacteria</taxon>
        <taxon>Bacillati</taxon>
        <taxon>Bacillota</taxon>
        <taxon>Bacilli</taxon>
        <taxon>Bacillales</taxon>
        <taxon>Bacillaceae</taxon>
        <taxon>Alkalicoccobacillus</taxon>
    </lineage>
</organism>
<sequence>MRQGEREVGSFLRRKGVHIHWRVYLIDAMGQMAIGFFATLIIGLIISTAGEQFGIESFIRVGDLAMSMMGPAIGAAVALGLKAPRLVVLSAVVAGAAGAEFGGVSGSFVAAVIATEFGKLISGETKIDIILVPLVTVASGYLTAVFAGPGVQTTMTALGQAIMWAGEQQPLLMCILVAMLMGLVITGPTSSAALAMVLELEGPIAGAATIGCAAQMMGFALSSYRDNGLSGLIPLGMGTSMLQLPNVVKKPIIIIPPLLAGAILAPIGVIGFGITNIPAGAGMGTSGLVGPIMTFRDMGFSTSSLTAVLIFYFIAPAILSLLFSEFMRKIGYIKDGDMKLYALSKGNNEER</sequence>
<dbReference type="Proteomes" id="UP000318521">
    <property type="component" value="Unassembled WGS sequence"/>
</dbReference>
<comment type="caution">
    <text evidence="10">The sequence shown here is derived from an EMBL/GenBank/DDBJ whole genome shotgun (WGS) entry which is preliminary data.</text>
</comment>
<dbReference type="Pfam" id="PF13303">
    <property type="entry name" value="PTS_EIIC_2"/>
    <property type="match status" value="1"/>
</dbReference>
<feature type="transmembrane region" description="Helical" evidence="8">
    <location>
        <begin position="129"/>
        <end position="151"/>
    </location>
</feature>
<dbReference type="GO" id="GO:0008982">
    <property type="term" value="F:protein-N(PI)-phosphohistidine-sugar phosphotransferase activity"/>
    <property type="evidence" value="ECO:0007669"/>
    <property type="project" value="InterPro"/>
</dbReference>
<feature type="transmembrane region" description="Helical" evidence="8">
    <location>
        <begin position="86"/>
        <end position="114"/>
    </location>
</feature>
<evidence type="ECO:0000256" key="6">
    <source>
        <dbReference type="ARBA" id="ARBA00022989"/>
    </source>
</evidence>